<sequence length="77" mass="8499">MEGCAMPMGQKGNISYAFNSYYQVQKQEERSCDFDGLGMVTFLDPSIGAAFFGISDSKSSSSARFFVMSYPCKTIVH</sequence>
<accession>A0A835RV47</accession>
<dbReference type="InterPro" id="IPR012946">
    <property type="entry name" value="X8"/>
</dbReference>
<comment type="caution">
    <text evidence="3">The sequence shown here is derived from an EMBL/GenBank/DDBJ whole genome shotgun (WGS) entry which is preliminary data.</text>
</comment>
<reference evidence="3 4" key="1">
    <citation type="journal article" date="2020" name="Nat. Food">
        <title>A phased Vanilla planifolia genome enables genetic improvement of flavour and production.</title>
        <authorList>
            <person name="Hasing T."/>
            <person name="Tang H."/>
            <person name="Brym M."/>
            <person name="Khazi F."/>
            <person name="Huang T."/>
            <person name="Chambers A.H."/>
        </authorList>
    </citation>
    <scope>NUCLEOTIDE SEQUENCE [LARGE SCALE GENOMIC DNA]</scope>
    <source>
        <tissue evidence="3">Leaf</tissue>
    </source>
</reference>
<organism evidence="3 4">
    <name type="scientific">Vanilla planifolia</name>
    <name type="common">Vanilla</name>
    <dbReference type="NCBI Taxonomy" id="51239"/>
    <lineage>
        <taxon>Eukaryota</taxon>
        <taxon>Viridiplantae</taxon>
        <taxon>Streptophyta</taxon>
        <taxon>Embryophyta</taxon>
        <taxon>Tracheophyta</taxon>
        <taxon>Spermatophyta</taxon>
        <taxon>Magnoliopsida</taxon>
        <taxon>Liliopsida</taxon>
        <taxon>Asparagales</taxon>
        <taxon>Orchidaceae</taxon>
        <taxon>Vanilloideae</taxon>
        <taxon>Vanilleae</taxon>
        <taxon>Vanilla</taxon>
    </lineage>
</organism>
<keyword evidence="4" id="KW-1185">Reference proteome</keyword>
<proteinExistence type="predicted"/>
<protein>
    <recommendedName>
        <fullName evidence="2">X8 domain-containing protein</fullName>
    </recommendedName>
</protein>
<dbReference type="SMART" id="SM00768">
    <property type="entry name" value="X8"/>
    <property type="match status" value="1"/>
</dbReference>
<dbReference type="Proteomes" id="UP000636800">
    <property type="component" value="Chromosome 1"/>
</dbReference>
<feature type="domain" description="X8" evidence="2">
    <location>
        <begin position="2"/>
        <end position="51"/>
    </location>
</feature>
<dbReference type="Pfam" id="PF07983">
    <property type="entry name" value="X8"/>
    <property type="match status" value="1"/>
</dbReference>
<evidence type="ECO:0000313" key="3">
    <source>
        <dbReference type="EMBL" id="KAG0499115.1"/>
    </source>
</evidence>
<keyword evidence="1" id="KW-0732">Signal</keyword>
<name>A0A835RV47_VANPL</name>
<evidence type="ECO:0000259" key="2">
    <source>
        <dbReference type="SMART" id="SM00768"/>
    </source>
</evidence>
<dbReference type="EMBL" id="JADCNL010000001">
    <property type="protein sequence ID" value="KAG0499115.1"/>
    <property type="molecule type" value="Genomic_DNA"/>
</dbReference>
<dbReference type="Gene3D" id="1.20.58.1040">
    <property type="match status" value="1"/>
</dbReference>
<dbReference type="AlphaFoldDB" id="A0A835RV47"/>
<evidence type="ECO:0000256" key="1">
    <source>
        <dbReference type="ARBA" id="ARBA00022729"/>
    </source>
</evidence>
<gene>
    <name evidence="3" type="ORF">HPP92_003806</name>
</gene>
<evidence type="ECO:0000313" key="4">
    <source>
        <dbReference type="Proteomes" id="UP000636800"/>
    </source>
</evidence>